<feature type="compositionally biased region" description="Basic and acidic residues" evidence="1">
    <location>
        <begin position="7"/>
        <end position="27"/>
    </location>
</feature>
<accession>A0A8B8DYY3</accession>
<feature type="region of interest" description="Disordered" evidence="1">
    <location>
        <begin position="146"/>
        <end position="167"/>
    </location>
</feature>
<feature type="compositionally biased region" description="Polar residues" evidence="1">
    <location>
        <begin position="73"/>
        <end position="91"/>
    </location>
</feature>
<protein>
    <submittedName>
        <fullName evidence="3">Uncharacterized protein LOC111130407 isoform X1</fullName>
    </submittedName>
</protein>
<reference evidence="3" key="1">
    <citation type="submission" date="2025-08" db="UniProtKB">
        <authorList>
            <consortium name="RefSeq"/>
        </authorList>
    </citation>
    <scope>IDENTIFICATION</scope>
    <source>
        <tissue evidence="3">Whole sample</tissue>
    </source>
</reference>
<dbReference type="GeneID" id="111130407"/>
<evidence type="ECO:0000256" key="1">
    <source>
        <dbReference type="SAM" id="MobiDB-lite"/>
    </source>
</evidence>
<keyword evidence="2" id="KW-1185">Reference proteome</keyword>
<feature type="region of interest" description="Disordered" evidence="1">
    <location>
        <begin position="1"/>
        <end position="95"/>
    </location>
</feature>
<dbReference type="AlphaFoldDB" id="A0A8B8DYY3"/>
<evidence type="ECO:0000313" key="3">
    <source>
        <dbReference type="RefSeq" id="XP_022333165.1"/>
    </source>
</evidence>
<dbReference type="PANTHER" id="PTHR46601:SF1">
    <property type="entry name" value="ADF-H DOMAIN-CONTAINING PROTEIN"/>
    <property type="match status" value="1"/>
</dbReference>
<organism evidence="2 3">
    <name type="scientific">Crassostrea virginica</name>
    <name type="common">Eastern oyster</name>
    <dbReference type="NCBI Taxonomy" id="6565"/>
    <lineage>
        <taxon>Eukaryota</taxon>
        <taxon>Metazoa</taxon>
        <taxon>Spiralia</taxon>
        <taxon>Lophotrochozoa</taxon>
        <taxon>Mollusca</taxon>
        <taxon>Bivalvia</taxon>
        <taxon>Autobranchia</taxon>
        <taxon>Pteriomorphia</taxon>
        <taxon>Ostreida</taxon>
        <taxon>Ostreoidea</taxon>
        <taxon>Ostreidae</taxon>
        <taxon>Crassostrea</taxon>
    </lineage>
</organism>
<dbReference type="RefSeq" id="XP_022333165.1">
    <property type="nucleotide sequence ID" value="XM_022477457.1"/>
</dbReference>
<gene>
    <name evidence="3" type="primary">LOC111130407</name>
</gene>
<proteinExistence type="predicted"/>
<dbReference type="KEGG" id="cvn:111130407"/>
<feature type="compositionally biased region" description="Basic residues" evidence="1">
    <location>
        <begin position="46"/>
        <end position="64"/>
    </location>
</feature>
<dbReference type="PANTHER" id="PTHR46601">
    <property type="entry name" value="ULP_PROTEASE DOMAIN-CONTAINING PROTEIN"/>
    <property type="match status" value="1"/>
</dbReference>
<dbReference type="OrthoDB" id="10068393at2759"/>
<sequence>MPLSRAEIQRAYRERKKAKEGENYLRKERTRRMKYYVPAAELSTKERKRRNKQNAERVKRHREKRRTEAAQAEESNAGETSGYETNMTSTGEQEHLVVRMNFNTSKKSSSRKRISRAVSKAHREISHLKAKTYEMKKRIRMLQKRNERLRKRQLTGAPPSTPRSVTDRDLREAGLTPNRGKAVKRKLLLGNALLCEIKEANLKAGSSTAKKQMLQAIASGNTLRRYRGLKWLGRKTGMNRNKLGHTIKKWIDIGRKSRRRVQERYRKEVMSFFERDDNSRAQPGKADVKKIESGAKMQTRVLTDYLSNLHQKFMLEHPNIELSLATFCRMRPKHILNTSMISRSCCLCTKHQNMALLLRCLKSNGIQVPLNPESFLKQTDKPTDLQNDLPVDVKYSQWKRIEVTEKGKTKNVTRIVELSAQRDTFIETFQAQLAEFESHVYRVGKQYQEIKCLKEKLPQHHFIVQMDFAENYACKSNEEIQSAYWNMTAVTLHPIVVYFMNTEAKLEHVSFVIISDEMSHSAITVHAILKKIIPILKEIDQDAEMIHYWTDGPTSQYRNKQIFFTVANHKELFGIHARWNYFEAGHGKGPCDGLGGTTKRMADEAVRSGRAVIQHADDFFKWAAESNLKGIKFLFVSSEECCSAANTLSERKVKPLQGTFKVHAVIGKGNSLVAWNDVSCYCHQCFFDENPNFDHGWKVQNLSNQQQLTTPNNQKSNVSQINLVEGDYIAAKYDGTWYIAKVLQIDNADDEVEVIFMERKKQLFQWPVRDDILWIPFKDVICKVSEPVYTGKSKRMLKLLPDDKEKILNKFN</sequence>
<evidence type="ECO:0000313" key="2">
    <source>
        <dbReference type="Proteomes" id="UP000694844"/>
    </source>
</evidence>
<dbReference type="Gene3D" id="2.30.30.140">
    <property type="match status" value="1"/>
</dbReference>
<feature type="region of interest" description="Disordered" evidence="1">
    <location>
        <begin position="104"/>
        <end position="123"/>
    </location>
</feature>
<name>A0A8B8DYY3_CRAVI</name>
<dbReference type="Proteomes" id="UP000694844">
    <property type="component" value="Chromosome 4"/>
</dbReference>